<dbReference type="EMBL" id="CM056742">
    <property type="protein sequence ID" value="KAJ8680899.1"/>
    <property type="molecule type" value="Genomic_DNA"/>
</dbReference>
<name>A0ACC2PEA3_9HYME</name>
<protein>
    <submittedName>
        <fullName evidence="1">Uncharacterized protein</fullName>
    </submittedName>
</protein>
<sequence length="365" mass="41904">TYVPYAPPVKDPLDRNRSSTDRVFSLIFGLFFALWLFWGFYVIHSVRRMKETKEDTQEDDLYRWFIDVVFIFMSQFSIFVSPSVILTGVMILGFLRLIYWYPKMGIHTAIIVIIGLILLLSYEIIELTVRLARGEEAWNSIQIITFGVKIIYVAAMIRGLQLVDLDNIADFIRKSLKSMFEFPSLIPFCIIILLLGMLLGCFVHIVSMHFLDLIRIAGDEYLIAEPFILGGIYFFFCMLSFGTMVTSQTVASWHWSENKKSVSYVNVLRSVFIILRYHLGSLAFASTLIGPWCLSIYTAIRHKTQKMDGTSNLLIQIVWYPTVIFQMPLSSTILVSVYGLNTMQSTEKAWKLLTKNSPFASSLSN</sequence>
<evidence type="ECO:0000313" key="2">
    <source>
        <dbReference type="Proteomes" id="UP001239111"/>
    </source>
</evidence>
<accession>A0ACC2PEA3</accession>
<keyword evidence="2" id="KW-1185">Reference proteome</keyword>
<organism evidence="1 2">
    <name type="scientific">Eretmocerus hayati</name>
    <dbReference type="NCBI Taxonomy" id="131215"/>
    <lineage>
        <taxon>Eukaryota</taxon>
        <taxon>Metazoa</taxon>
        <taxon>Ecdysozoa</taxon>
        <taxon>Arthropoda</taxon>
        <taxon>Hexapoda</taxon>
        <taxon>Insecta</taxon>
        <taxon>Pterygota</taxon>
        <taxon>Neoptera</taxon>
        <taxon>Endopterygota</taxon>
        <taxon>Hymenoptera</taxon>
        <taxon>Apocrita</taxon>
        <taxon>Proctotrupomorpha</taxon>
        <taxon>Chalcidoidea</taxon>
        <taxon>Aphelinidae</taxon>
        <taxon>Aphelininae</taxon>
        <taxon>Eretmocerus</taxon>
    </lineage>
</organism>
<reference evidence="1" key="1">
    <citation type="submission" date="2023-04" db="EMBL/GenBank/DDBJ databases">
        <title>A chromosome-level genome assembly of the parasitoid wasp Eretmocerus hayati.</title>
        <authorList>
            <person name="Zhong Y."/>
            <person name="Liu S."/>
            <person name="Liu Y."/>
        </authorList>
    </citation>
    <scope>NUCLEOTIDE SEQUENCE</scope>
    <source>
        <strain evidence="1">ZJU_SS_LIU_2023</strain>
    </source>
</reference>
<feature type="non-terminal residue" evidence="1">
    <location>
        <position position="365"/>
    </location>
</feature>
<feature type="non-terminal residue" evidence="1">
    <location>
        <position position="1"/>
    </location>
</feature>
<dbReference type="Proteomes" id="UP001239111">
    <property type="component" value="Chromosome 2"/>
</dbReference>
<proteinExistence type="predicted"/>
<gene>
    <name evidence="1" type="ORF">QAD02_016686</name>
</gene>
<evidence type="ECO:0000313" key="1">
    <source>
        <dbReference type="EMBL" id="KAJ8680899.1"/>
    </source>
</evidence>
<comment type="caution">
    <text evidence="1">The sequence shown here is derived from an EMBL/GenBank/DDBJ whole genome shotgun (WGS) entry which is preliminary data.</text>
</comment>